<dbReference type="AlphaFoldDB" id="A0A9N8YVN3"/>
<proteinExistence type="inferred from homology"/>
<dbReference type="Proteomes" id="UP000789572">
    <property type="component" value="Unassembled WGS sequence"/>
</dbReference>
<keyword evidence="12" id="KW-1185">Reference proteome</keyword>
<feature type="region of interest" description="Disordered" evidence="10">
    <location>
        <begin position="27"/>
        <end position="53"/>
    </location>
</feature>
<keyword evidence="7 9" id="KW-0496">Mitochondrion</keyword>
<sequence>MAVRLARQRGLLSSLICPPSLSTAASLRSYSTDLPEKEESKEEKSQSLTETESKEVVAADVVSGTPERLKFRTVRIFKPTRTAMQSGTHNTKQWRIDFDILEGGGRWENPLMGWMSSADPVQAIQMKFATKEDAIFFAEKQGWDYYVQEQPKEKFVKKMYADNYKYSPGKLRIIKTK</sequence>
<evidence type="ECO:0000313" key="12">
    <source>
        <dbReference type="Proteomes" id="UP000789572"/>
    </source>
</evidence>
<evidence type="ECO:0000256" key="8">
    <source>
        <dbReference type="ARBA" id="ARBA00023136"/>
    </source>
</evidence>
<evidence type="ECO:0000256" key="6">
    <source>
        <dbReference type="ARBA" id="ARBA00022982"/>
    </source>
</evidence>
<dbReference type="PANTHER" id="PTHR12219:SF8">
    <property type="entry name" value="NADH DEHYDROGENASE [UBIQUINONE] IRON-SULFUR PROTEIN 4, MITOCHONDRIAL"/>
    <property type="match status" value="1"/>
</dbReference>
<dbReference type="InterPro" id="IPR006885">
    <property type="entry name" value="NADH_UbQ_FeS_4_mit-like"/>
</dbReference>
<keyword evidence="4 9" id="KW-0999">Mitochondrion inner membrane</keyword>
<comment type="caution">
    <text evidence="11">The sequence shown here is derived from an EMBL/GenBank/DDBJ whole genome shotgun (WGS) entry which is preliminary data.</text>
</comment>
<gene>
    <name evidence="11" type="ORF">POCULU_LOCUS35</name>
</gene>
<dbReference type="EMBL" id="CAJVPJ010000001">
    <property type="protein sequence ID" value="CAG8451044.1"/>
    <property type="molecule type" value="Genomic_DNA"/>
</dbReference>
<evidence type="ECO:0000256" key="9">
    <source>
        <dbReference type="RuleBase" id="RU367010"/>
    </source>
</evidence>
<comment type="function">
    <text evidence="9">Accessory subunit of the mitochondrial membrane respiratory chain NADH dehydrogenase (Complex I), that is believed not to be involved in catalysis. Complex I functions in the transfer of electrons from NADH to the respiratory chain. The immediate electron acceptor for the enzyme is believed to be ubiquinone.</text>
</comment>
<protein>
    <recommendedName>
        <fullName evidence="9">NADH dehydrogenase [ubiquinone] iron-sulfur protein 4, mitochondrial</fullName>
    </recommendedName>
</protein>
<dbReference type="OrthoDB" id="3089at2759"/>
<keyword evidence="3 9" id="KW-0679">Respiratory chain</keyword>
<dbReference type="Gene3D" id="3.30.160.190">
    <property type="entry name" value="atu1810 like domain"/>
    <property type="match status" value="1"/>
</dbReference>
<accession>A0A9N8YVN3</accession>
<evidence type="ECO:0000256" key="2">
    <source>
        <dbReference type="ARBA" id="ARBA00022448"/>
    </source>
</evidence>
<dbReference type="InterPro" id="IPR038532">
    <property type="entry name" value="NDUFS4-like_sf"/>
</dbReference>
<evidence type="ECO:0000256" key="3">
    <source>
        <dbReference type="ARBA" id="ARBA00022660"/>
    </source>
</evidence>
<evidence type="ECO:0000256" key="10">
    <source>
        <dbReference type="SAM" id="MobiDB-lite"/>
    </source>
</evidence>
<comment type="similarity">
    <text evidence="1 9">Belongs to the complex I NDUFS4 subunit family.</text>
</comment>
<name>A0A9N8YVN3_9GLOM</name>
<organism evidence="11 12">
    <name type="scientific">Paraglomus occultum</name>
    <dbReference type="NCBI Taxonomy" id="144539"/>
    <lineage>
        <taxon>Eukaryota</taxon>
        <taxon>Fungi</taxon>
        <taxon>Fungi incertae sedis</taxon>
        <taxon>Mucoromycota</taxon>
        <taxon>Glomeromycotina</taxon>
        <taxon>Glomeromycetes</taxon>
        <taxon>Paraglomerales</taxon>
        <taxon>Paraglomeraceae</taxon>
        <taxon>Paraglomus</taxon>
    </lineage>
</organism>
<dbReference type="FunFam" id="3.30.160.190:FF:000001">
    <property type="entry name" value="NADH-ubiquinone oxidoreductase 21 kDa subunit mitochondrial"/>
    <property type="match status" value="1"/>
</dbReference>
<dbReference type="GO" id="GO:0005743">
    <property type="term" value="C:mitochondrial inner membrane"/>
    <property type="evidence" value="ECO:0007669"/>
    <property type="project" value="UniProtKB-SubCell"/>
</dbReference>
<dbReference type="GO" id="GO:0022900">
    <property type="term" value="P:electron transport chain"/>
    <property type="evidence" value="ECO:0007669"/>
    <property type="project" value="InterPro"/>
</dbReference>
<dbReference type="PANTHER" id="PTHR12219">
    <property type="entry name" value="NADH-UBIQUINONE OXIDOREDUCTASE"/>
    <property type="match status" value="1"/>
</dbReference>
<keyword evidence="2 9" id="KW-0813">Transport</keyword>
<keyword evidence="8 9" id="KW-0472">Membrane</keyword>
<keyword evidence="6 9" id="KW-0249">Electron transport</keyword>
<evidence type="ECO:0000313" key="11">
    <source>
        <dbReference type="EMBL" id="CAG8451044.1"/>
    </source>
</evidence>
<dbReference type="Pfam" id="PF04800">
    <property type="entry name" value="NDUS4"/>
    <property type="match status" value="1"/>
</dbReference>
<evidence type="ECO:0000256" key="4">
    <source>
        <dbReference type="ARBA" id="ARBA00022792"/>
    </source>
</evidence>
<evidence type="ECO:0000256" key="1">
    <source>
        <dbReference type="ARBA" id="ARBA00005882"/>
    </source>
</evidence>
<keyword evidence="5 9" id="KW-0809">Transit peptide</keyword>
<comment type="subcellular location">
    <subcellularLocation>
        <location evidence="9">Mitochondrion inner membrane</location>
        <topology evidence="9">Peripheral membrane protein</topology>
        <orientation evidence="9">Matrix side</orientation>
    </subcellularLocation>
</comment>
<evidence type="ECO:0000256" key="5">
    <source>
        <dbReference type="ARBA" id="ARBA00022946"/>
    </source>
</evidence>
<reference evidence="11" key="1">
    <citation type="submission" date="2021-06" db="EMBL/GenBank/DDBJ databases">
        <authorList>
            <person name="Kallberg Y."/>
            <person name="Tangrot J."/>
            <person name="Rosling A."/>
        </authorList>
    </citation>
    <scope>NUCLEOTIDE SEQUENCE</scope>
    <source>
        <strain evidence="11">IA702</strain>
    </source>
</reference>
<feature type="compositionally biased region" description="Basic and acidic residues" evidence="10">
    <location>
        <begin position="34"/>
        <end position="53"/>
    </location>
</feature>
<evidence type="ECO:0000256" key="7">
    <source>
        <dbReference type="ARBA" id="ARBA00023128"/>
    </source>
</evidence>